<evidence type="ECO:0000313" key="1">
    <source>
        <dbReference type="RefSeq" id="XP_028147594.1"/>
    </source>
</evidence>
<dbReference type="RefSeq" id="XP_028147594.1">
    <property type="nucleotide sequence ID" value="XM_028291793.1"/>
</dbReference>
<dbReference type="AlphaFoldDB" id="A0A6P7GDN4"/>
<dbReference type="PANTHER" id="PTHR33053">
    <property type="entry name" value="PROTEIN, PUTATIVE-RELATED"/>
    <property type="match status" value="1"/>
</dbReference>
<sequence>MIGIYHGYEKPAEANIFLDSFVSSLIYLINNGIEIDGRTFSIKINSIVCDVPAKAFITYTKGHSGYASCSKCTIEGEFINNRICFPDVTGLNLRTDQDFRAKTQESHHSGTSVLENIPLLNMVDNFPLDPMHLISLGVVKKILVLLWCHGKPRTKLSFHHIRTISDRLVHVASQVPMEFNRKPRSLSDVRRWKATEFRQFLLYTGPVVLRGQINADRYQNFLSLHIAVTILSSRNHFQLLDYASDLLVYFVKTFIYLYGSEHVSHNVHNLLHLVDDVKRFGPLDEFGCWNFENYLQSILKNLRKPDKPLAQIIKRHSEKNHQNNLFTKVVEFPSFLKEHNDGPTHINVVILKQFKKLALKTFTLCTSEPDNCCCFLNGSIGIIENIILTENRVYKILAKKFLIVDDIYKEPCQSSSLGIYSAASLGPLEMFDMEEVKSKCVRFTTDTTNLIFPLLHCT</sequence>
<proteinExistence type="predicted"/>
<reference evidence="1" key="1">
    <citation type="submission" date="2025-08" db="UniProtKB">
        <authorList>
            <consortium name="RefSeq"/>
        </authorList>
    </citation>
    <scope>IDENTIFICATION</scope>
    <source>
        <tissue evidence="1">Whole insect</tissue>
    </source>
</reference>
<accession>A0A6P7GDN4</accession>
<name>A0A6P7GDN4_DIAVI</name>
<dbReference type="InParanoid" id="A0A6P7GDN4"/>
<gene>
    <name evidence="1" type="primary">LOC114341007</name>
</gene>
<dbReference type="PANTHER" id="PTHR33053:SF24">
    <property type="entry name" value="TRANSPOSASE DOMAIN-CONTAINING PROTEIN"/>
    <property type="match status" value="1"/>
</dbReference>
<organism evidence="1">
    <name type="scientific">Diabrotica virgifera virgifera</name>
    <name type="common">western corn rootworm</name>
    <dbReference type="NCBI Taxonomy" id="50390"/>
    <lineage>
        <taxon>Eukaryota</taxon>
        <taxon>Metazoa</taxon>
        <taxon>Ecdysozoa</taxon>
        <taxon>Arthropoda</taxon>
        <taxon>Hexapoda</taxon>
        <taxon>Insecta</taxon>
        <taxon>Pterygota</taxon>
        <taxon>Neoptera</taxon>
        <taxon>Endopterygota</taxon>
        <taxon>Coleoptera</taxon>
        <taxon>Polyphaga</taxon>
        <taxon>Cucujiformia</taxon>
        <taxon>Chrysomeloidea</taxon>
        <taxon>Chrysomelidae</taxon>
        <taxon>Galerucinae</taxon>
        <taxon>Diabroticina</taxon>
        <taxon>Diabroticites</taxon>
        <taxon>Diabrotica</taxon>
    </lineage>
</organism>
<protein>
    <submittedName>
        <fullName evidence="1">Uncharacterized protein LOC114341007</fullName>
    </submittedName>
</protein>